<keyword evidence="5" id="KW-0862">Zinc</keyword>
<keyword evidence="5" id="KW-0863">Zinc-finger</keyword>
<dbReference type="SUPFAM" id="SSF52799">
    <property type="entry name" value="(Phosphotyrosine protein) phosphatases II"/>
    <property type="match status" value="1"/>
</dbReference>
<evidence type="ECO:0000256" key="4">
    <source>
        <dbReference type="ARBA" id="ARBA00022912"/>
    </source>
</evidence>
<dbReference type="InterPro" id="IPR020422">
    <property type="entry name" value="TYR_PHOSPHATASE_DUAL_dom"/>
</dbReference>
<keyword evidence="11" id="KW-1185">Reference proteome</keyword>
<dbReference type="HOGENOM" id="CLU_283308_0_0_1"/>
<dbReference type="PANTHER" id="PTHR45848">
    <property type="entry name" value="DUAL SPECIFICITY PROTEIN PHOSPHATASE 12 FAMILY MEMBER"/>
    <property type="match status" value="1"/>
</dbReference>
<dbReference type="InterPro" id="IPR000387">
    <property type="entry name" value="Tyr_Pase_dom"/>
</dbReference>
<gene>
    <name evidence="10" type="ORF">S40285_06880</name>
</gene>
<dbReference type="InterPro" id="IPR057026">
    <property type="entry name" value="Znf-C2H2_ascomycetes"/>
</dbReference>
<evidence type="ECO:0000313" key="11">
    <source>
        <dbReference type="Proteomes" id="UP000028524"/>
    </source>
</evidence>
<dbReference type="EMBL" id="KL660627">
    <property type="protein sequence ID" value="KFA64996.1"/>
    <property type="molecule type" value="Genomic_DNA"/>
</dbReference>
<comment type="similarity">
    <text evidence="1">Belongs to the protein-tyrosine phosphatase family. Non-receptor class dual specificity subfamily.</text>
</comment>
<feature type="domain" description="Tyrosine-protein phosphatase" evidence="7">
    <location>
        <begin position="695"/>
        <end position="907"/>
    </location>
</feature>
<feature type="compositionally biased region" description="Polar residues" evidence="6">
    <location>
        <begin position="402"/>
        <end position="421"/>
    </location>
</feature>
<sequence>MAYTSYHEAQALPRIIASGPDHYRGHHHHHHQHPRDLPMSSSPAMIIPGSESHTEVPPPLPPPQFPFGHAPHPSHSAHPHPHFHSPRHHPRDMHREPRFGYTPSSAASNYGSLADEPSSYRRREFDHQDEGYASVSTDRSRDSLHAGFGLHHNKFHFHSPADIHVDSLKQKLNPIRTHDKSPPRSLLSSSERPARANHEARVLPQLSMPVQLPFRSMIDSPARSNDTPVYSAVSPVTGPFQHGPPDFHSYSDASDLDRSPRQRRRNNSDDATSTQGSFEYNGAEDMEIDDASSQKRQRNEDTYSSAGIKRRAPSPADELMVHGLAHQSDLLRRREGTSRGSPTPRLTTVPQGSSISSMSSVSRSNSYMSTASMAPSSITTANSYGRRSPGGLSPGGISPTSCNSPYNAPMSLNPSPRTSISGRAAVQHSRTVSGASPRKLAEMPKPGGSKLQKFFMCECCPKKPKKFETAEELSTHEAEKQYECSYCGNRFKNKNEAERHQNSLHVRRHSWSCSALLGYGRAFHDSTNRPGEADTCGYCGDDFPRTGRGPGSSALGGTSSTGMAHRHATDQDWDERIRHLQEVHKFRECNSSKKFYRADHFRQHLKHSHAGTSGKWTNMLENACMLEEDPTPRQRTQAVGARATVAKDVLSEAAVAAVAVDQVEERLSQWDDYGHEYKPGELEELKMSIVEMALSRVQGPDELYIGGLWALRRSDALKARSITHVLSVVGFNPSSLKNFKDEPWTQYGSGFKHMVVDVDDVEDADLLVELPRAVRFIDQGLKAASRSPEVDQARVLEKNMDKMELGEMDPDAATETTGGVFVHCMAGKSRSAAVVIAYLLWRHPNRFDPGTAHSPSPSPSATGRPRKETAKDAVRAALAFVRRSRPMVEPNPGFMEQLALWWEMGCPTDADKAVETNPVYQRWAYRREVEENIAVGMAPTNLRFEDEQRQPREGDADQDAGLSLRCKKCRRTLATNAFIVDHKPAKPSSSGGAAPPCQHFFIEPLSWMRGELEKGSLNGRLLCANPRCGAAVGRYDWKGFRCSCAAWVTPAFSLQRARVDDVVVPPQSPPGASGAVSRQGMLRSMGIRMPPGPSREGNL</sequence>
<feature type="compositionally biased region" description="Basic and acidic residues" evidence="6">
    <location>
        <begin position="118"/>
        <end position="130"/>
    </location>
</feature>
<dbReference type="SUPFAM" id="SSF57667">
    <property type="entry name" value="beta-beta-alpha zinc fingers"/>
    <property type="match status" value="1"/>
</dbReference>
<feature type="compositionally biased region" description="Basic and acidic residues" evidence="6">
    <location>
        <begin position="192"/>
        <end position="201"/>
    </location>
</feature>
<dbReference type="GO" id="GO:0005634">
    <property type="term" value="C:nucleus"/>
    <property type="evidence" value="ECO:0007669"/>
    <property type="project" value="TreeGrafter"/>
</dbReference>
<dbReference type="InterPro" id="IPR036236">
    <property type="entry name" value="Znf_C2H2_sf"/>
</dbReference>
<feature type="region of interest" description="Disordered" evidence="6">
    <location>
        <begin position="378"/>
        <end position="447"/>
    </location>
</feature>
<evidence type="ECO:0000256" key="6">
    <source>
        <dbReference type="SAM" id="MobiDB-lite"/>
    </source>
</evidence>
<dbReference type="PROSITE" id="PS50054">
    <property type="entry name" value="TYR_PHOSPHATASE_DUAL"/>
    <property type="match status" value="1"/>
</dbReference>
<feature type="compositionally biased region" description="Low complexity" evidence="6">
    <location>
        <begin position="383"/>
        <end position="401"/>
    </location>
</feature>
<dbReference type="PROSITE" id="PS50157">
    <property type="entry name" value="ZINC_FINGER_C2H2_2"/>
    <property type="match status" value="1"/>
</dbReference>
<dbReference type="GO" id="GO:0008138">
    <property type="term" value="F:protein tyrosine/serine/threonine phosphatase activity"/>
    <property type="evidence" value="ECO:0007669"/>
    <property type="project" value="TreeGrafter"/>
</dbReference>
<proteinExistence type="inferred from homology"/>
<feature type="region of interest" description="Disordered" evidence="6">
    <location>
        <begin position="18"/>
        <end position="138"/>
    </location>
</feature>
<name>A0A084QM11_STAC4</name>
<dbReference type="EC" id="3.1.3.48" evidence="2"/>
<dbReference type="InterPro" id="IPR029021">
    <property type="entry name" value="Prot-tyrosine_phosphatase-like"/>
</dbReference>
<feature type="domain" description="C2H2-type" evidence="9">
    <location>
        <begin position="482"/>
        <end position="510"/>
    </location>
</feature>
<dbReference type="PROSITE" id="PS50056">
    <property type="entry name" value="TYR_PHOSPHATASE_2"/>
    <property type="match status" value="1"/>
</dbReference>
<feature type="region of interest" description="Disordered" evidence="6">
    <location>
        <begin position="174"/>
        <end position="204"/>
    </location>
</feature>
<dbReference type="STRING" id="1283841.A0A084QM11"/>
<evidence type="ECO:0000259" key="8">
    <source>
        <dbReference type="PROSITE" id="PS50056"/>
    </source>
</evidence>
<dbReference type="Proteomes" id="UP000028524">
    <property type="component" value="Unassembled WGS sequence"/>
</dbReference>
<keyword evidence="3" id="KW-0378">Hydrolase</keyword>
<feature type="compositionally biased region" description="Polar residues" evidence="6">
    <location>
        <begin position="102"/>
        <end position="111"/>
    </location>
</feature>
<evidence type="ECO:0000256" key="2">
    <source>
        <dbReference type="ARBA" id="ARBA00013064"/>
    </source>
</evidence>
<evidence type="ECO:0000259" key="7">
    <source>
        <dbReference type="PROSITE" id="PS50054"/>
    </source>
</evidence>
<feature type="compositionally biased region" description="Polar residues" evidence="6">
    <location>
        <begin position="338"/>
        <end position="352"/>
    </location>
</feature>
<feature type="compositionally biased region" description="Basic residues" evidence="6">
    <location>
        <begin position="24"/>
        <end position="33"/>
    </location>
</feature>
<feature type="region of interest" description="Disordered" evidence="6">
    <location>
        <begin position="218"/>
        <end position="361"/>
    </location>
</feature>
<dbReference type="InParanoid" id="A0A084QM11"/>
<reference evidence="10 11" key="1">
    <citation type="journal article" date="2014" name="BMC Genomics">
        <title>Comparative genome sequencing reveals chemotype-specific gene clusters in the toxigenic black mold Stachybotrys.</title>
        <authorList>
            <person name="Semeiks J."/>
            <person name="Borek D."/>
            <person name="Otwinowski Z."/>
            <person name="Grishin N.V."/>
        </authorList>
    </citation>
    <scope>NUCLEOTIDE SEQUENCE [LARGE SCALE GENOMIC DNA]</scope>
    <source>
        <strain evidence="10 11">IBT 40285</strain>
    </source>
</reference>
<dbReference type="AlphaFoldDB" id="A0A084QM11"/>
<dbReference type="PROSITE" id="PS00028">
    <property type="entry name" value="ZINC_FINGER_C2H2_1"/>
    <property type="match status" value="1"/>
</dbReference>
<feature type="domain" description="Tyrosine specific protein phosphatases" evidence="8">
    <location>
        <begin position="820"/>
        <end position="886"/>
    </location>
</feature>
<dbReference type="Gene3D" id="3.30.160.60">
    <property type="entry name" value="Classic Zinc Finger"/>
    <property type="match status" value="1"/>
</dbReference>
<accession>A0A084QM11</accession>
<dbReference type="GO" id="GO:0004725">
    <property type="term" value="F:protein tyrosine phosphatase activity"/>
    <property type="evidence" value="ECO:0007669"/>
    <property type="project" value="UniProtKB-EC"/>
</dbReference>
<dbReference type="InterPro" id="IPR013087">
    <property type="entry name" value="Znf_C2H2_type"/>
</dbReference>
<dbReference type="Gene3D" id="3.90.190.10">
    <property type="entry name" value="Protein tyrosine phosphatase superfamily"/>
    <property type="match status" value="1"/>
</dbReference>
<protein>
    <recommendedName>
        <fullName evidence="2">protein-tyrosine-phosphatase</fullName>
        <ecNumber evidence="2">3.1.3.48</ecNumber>
    </recommendedName>
</protein>
<feature type="compositionally biased region" description="Pro residues" evidence="6">
    <location>
        <begin position="56"/>
        <end position="65"/>
    </location>
</feature>
<feature type="region of interest" description="Disordered" evidence="6">
    <location>
        <begin position="847"/>
        <end position="870"/>
    </location>
</feature>
<feature type="compositionally biased region" description="Basic residues" evidence="6">
    <location>
        <begin position="75"/>
        <end position="92"/>
    </location>
</feature>
<dbReference type="SMART" id="SM00355">
    <property type="entry name" value="ZnF_C2H2"/>
    <property type="match status" value="2"/>
</dbReference>
<keyword evidence="4" id="KW-0904">Protein phosphatase</keyword>
<dbReference type="OrthoDB" id="3524154at2759"/>
<dbReference type="GO" id="GO:0008270">
    <property type="term" value="F:zinc ion binding"/>
    <property type="evidence" value="ECO:0007669"/>
    <property type="project" value="UniProtKB-KW"/>
</dbReference>
<evidence type="ECO:0000259" key="9">
    <source>
        <dbReference type="PROSITE" id="PS50157"/>
    </source>
</evidence>
<evidence type="ECO:0000256" key="3">
    <source>
        <dbReference type="ARBA" id="ARBA00022801"/>
    </source>
</evidence>
<dbReference type="PANTHER" id="PTHR45848:SF4">
    <property type="entry name" value="DUAL SPECIFICITY PROTEIN PHOSPHATASE 12"/>
    <property type="match status" value="1"/>
</dbReference>
<dbReference type="Pfam" id="PF24537">
    <property type="entry name" value="zf-C2H2_fungi"/>
    <property type="match status" value="1"/>
</dbReference>
<evidence type="ECO:0000256" key="5">
    <source>
        <dbReference type="PROSITE-ProRule" id="PRU00042"/>
    </source>
</evidence>
<dbReference type="InterPro" id="IPR016130">
    <property type="entry name" value="Tyr_Pase_AS"/>
</dbReference>
<dbReference type="SMART" id="SM00195">
    <property type="entry name" value="DSPc"/>
    <property type="match status" value="1"/>
</dbReference>
<keyword evidence="5" id="KW-0479">Metal-binding</keyword>
<evidence type="ECO:0000313" key="10">
    <source>
        <dbReference type="EMBL" id="KFA64996.1"/>
    </source>
</evidence>
<evidence type="ECO:0000256" key="1">
    <source>
        <dbReference type="ARBA" id="ARBA00008601"/>
    </source>
</evidence>
<feature type="compositionally biased region" description="Polar residues" evidence="6">
    <location>
        <begin position="269"/>
        <end position="278"/>
    </location>
</feature>
<organism evidence="10 11">
    <name type="scientific">Stachybotrys chlorohalonatus (strain IBT 40285)</name>
    <dbReference type="NCBI Taxonomy" id="1283841"/>
    <lineage>
        <taxon>Eukaryota</taxon>
        <taxon>Fungi</taxon>
        <taxon>Dikarya</taxon>
        <taxon>Ascomycota</taxon>
        <taxon>Pezizomycotina</taxon>
        <taxon>Sordariomycetes</taxon>
        <taxon>Hypocreomycetidae</taxon>
        <taxon>Hypocreales</taxon>
        <taxon>Stachybotryaceae</taxon>
        <taxon>Stachybotrys</taxon>
    </lineage>
</organism>
<dbReference type="PROSITE" id="PS00383">
    <property type="entry name" value="TYR_PHOSPHATASE_1"/>
    <property type="match status" value="1"/>
</dbReference>